<evidence type="ECO:0000256" key="6">
    <source>
        <dbReference type="SAM" id="Coils"/>
    </source>
</evidence>
<comment type="function">
    <text evidence="5">Involved in formation and maintenance of cell shape.</text>
</comment>
<keyword evidence="3 5" id="KW-0133">Cell shape</keyword>
<dbReference type="AlphaFoldDB" id="A0A1G1Y738"/>
<name>A0A1G1Y738_9BACT</name>
<dbReference type="PANTHER" id="PTHR34138:SF1">
    <property type="entry name" value="CELL SHAPE-DETERMINING PROTEIN MREC"/>
    <property type="match status" value="1"/>
</dbReference>
<comment type="caution">
    <text evidence="8">The sequence shown here is derived from an EMBL/GenBank/DDBJ whole genome shotgun (WGS) entry which is preliminary data.</text>
</comment>
<evidence type="ECO:0000313" key="8">
    <source>
        <dbReference type="EMBL" id="OGY48149.1"/>
    </source>
</evidence>
<evidence type="ECO:0000313" key="9">
    <source>
        <dbReference type="Proteomes" id="UP000178385"/>
    </source>
</evidence>
<dbReference type="EMBL" id="MHIG01000003">
    <property type="protein sequence ID" value="OGY48149.1"/>
    <property type="molecule type" value="Genomic_DNA"/>
</dbReference>
<dbReference type="Pfam" id="PF04085">
    <property type="entry name" value="MreC"/>
    <property type="match status" value="1"/>
</dbReference>
<feature type="coiled-coil region" evidence="6">
    <location>
        <begin position="65"/>
        <end position="99"/>
    </location>
</feature>
<dbReference type="GO" id="GO:0008360">
    <property type="term" value="P:regulation of cell shape"/>
    <property type="evidence" value="ECO:0007669"/>
    <property type="project" value="UniProtKB-KW"/>
</dbReference>
<dbReference type="Gene3D" id="2.40.10.340">
    <property type="entry name" value="Rod shape-determining protein MreC, domain 1"/>
    <property type="match status" value="1"/>
</dbReference>
<dbReference type="InterPro" id="IPR007221">
    <property type="entry name" value="MreC"/>
</dbReference>
<evidence type="ECO:0000256" key="1">
    <source>
        <dbReference type="ARBA" id="ARBA00009369"/>
    </source>
</evidence>
<gene>
    <name evidence="8" type="ORF">A2840_02200</name>
</gene>
<accession>A0A1G1Y738</accession>
<dbReference type="InterPro" id="IPR042175">
    <property type="entry name" value="Cell/Rod_MreC_2"/>
</dbReference>
<feature type="domain" description="Rod shape-determining protein MreC beta-barrel core" evidence="7">
    <location>
        <begin position="118"/>
        <end position="264"/>
    </location>
</feature>
<reference evidence="8 9" key="1">
    <citation type="journal article" date="2016" name="Nat. Commun.">
        <title>Thousands of microbial genomes shed light on interconnected biogeochemical processes in an aquifer system.</title>
        <authorList>
            <person name="Anantharaman K."/>
            <person name="Brown C.T."/>
            <person name="Hug L.A."/>
            <person name="Sharon I."/>
            <person name="Castelle C.J."/>
            <person name="Probst A.J."/>
            <person name="Thomas B.C."/>
            <person name="Singh A."/>
            <person name="Wilkins M.J."/>
            <person name="Karaoz U."/>
            <person name="Brodie E.L."/>
            <person name="Williams K.H."/>
            <person name="Hubbard S.S."/>
            <person name="Banfield J.F."/>
        </authorList>
    </citation>
    <scope>NUCLEOTIDE SEQUENCE [LARGE SCALE GENOMIC DNA]</scope>
</reference>
<sequence length="270" mass="29551">MRFLLRKPNRTIVILGAVVLLAVLHYAGPLQYVEDGIIRLLSPLQVRMFSAGVNVNSLYDVTVSKSELLSQREELTSRVGELLAENAQLKTTLAEFEESAFQRSYLTERNLTAVEARVVGKTIDALSHVVILDKGSRDGVRLGTPAITKNGLLVGTVIDLNNSTSKLLLITDTKSSIAALIENDRQTRGIVAGDRGLSLAMDLIPEDEPIAIGEIIVTAGLEATIPRGLVLGEVERVERDPNSFFQRVLVKQLINFDRLTIVSLLITPNE</sequence>
<dbReference type="InterPro" id="IPR042177">
    <property type="entry name" value="Cell/Rod_1"/>
</dbReference>
<dbReference type="Gene3D" id="2.40.10.350">
    <property type="entry name" value="Rod shape-determining protein MreC, domain 2"/>
    <property type="match status" value="1"/>
</dbReference>
<protein>
    <recommendedName>
        <fullName evidence="2 5">Cell shape-determining protein MreC</fullName>
    </recommendedName>
    <alternativeName>
        <fullName evidence="4 5">Cell shape protein MreC</fullName>
    </alternativeName>
</protein>
<dbReference type="GO" id="GO:0005886">
    <property type="term" value="C:plasma membrane"/>
    <property type="evidence" value="ECO:0007669"/>
    <property type="project" value="TreeGrafter"/>
</dbReference>
<evidence type="ECO:0000256" key="3">
    <source>
        <dbReference type="ARBA" id="ARBA00022960"/>
    </source>
</evidence>
<keyword evidence="6" id="KW-0175">Coiled coil</keyword>
<dbReference type="NCBIfam" id="TIGR00219">
    <property type="entry name" value="mreC"/>
    <property type="match status" value="1"/>
</dbReference>
<proteinExistence type="inferred from homology"/>
<organism evidence="8 9">
    <name type="scientific">Candidatus Buchananbacteria bacterium RIFCSPHIGHO2_01_FULL_47_11b</name>
    <dbReference type="NCBI Taxonomy" id="1797537"/>
    <lineage>
        <taxon>Bacteria</taxon>
        <taxon>Candidatus Buchananiibacteriota</taxon>
    </lineage>
</organism>
<dbReference type="PIRSF" id="PIRSF038471">
    <property type="entry name" value="MreC"/>
    <property type="match status" value="1"/>
</dbReference>
<comment type="similarity">
    <text evidence="1 5">Belongs to the MreC family.</text>
</comment>
<dbReference type="Proteomes" id="UP000178385">
    <property type="component" value="Unassembled WGS sequence"/>
</dbReference>
<evidence type="ECO:0000256" key="4">
    <source>
        <dbReference type="ARBA" id="ARBA00032089"/>
    </source>
</evidence>
<evidence type="ECO:0000256" key="2">
    <source>
        <dbReference type="ARBA" id="ARBA00013855"/>
    </source>
</evidence>
<dbReference type="PANTHER" id="PTHR34138">
    <property type="entry name" value="CELL SHAPE-DETERMINING PROTEIN MREC"/>
    <property type="match status" value="1"/>
</dbReference>
<dbReference type="InterPro" id="IPR055342">
    <property type="entry name" value="MreC_beta-barrel_core"/>
</dbReference>
<evidence type="ECO:0000256" key="5">
    <source>
        <dbReference type="PIRNR" id="PIRNR038471"/>
    </source>
</evidence>
<evidence type="ECO:0000259" key="7">
    <source>
        <dbReference type="Pfam" id="PF04085"/>
    </source>
</evidence>